<proteinExistence type="predicted"/>
<accession>A0A7E4UZN9</accession>
<protein>
    <submittedName>
        <fullName evidence="3">Uncharacterized protein</fullName>
    </submittedName>
</protein>
<dbReference type="AlphaFoldDB" id="A0A7E4UZN9"/>
<evidence type="ECO:0000313" key="2">
    <source>
        <dbReference type="Proteomes" id="UP000492821"/>
    </source>
</evidence>
<evidence type="ECO:0000313" key="3">
    <source>
        <dbReference type="WBParaSite" id="Pan_g14522.t1"/>
    </source>
</evidence>
<feature type="region of interest" description="Disordered" evidence="1">
    <location>
        <begin position="17"/>
        <end position="68"/>
    </location>
</feature>
<reference evidence="2" key="1">
    <citation type="journal article" date="2013" name="Genetics">
        <title>The draft genome and transcriptome of Panagrellus redivivus are shaped by the harsh demands of a free-living lifestyle.</title>
        <authorList>
            <person name="Srinivasan J."/>
            <person name="Dillman A.R."/>
            <person name="Macchietto M.G."/>
            <person name="Heikkinen L."/>
            <person name="Lakso M."/>
            <person name="Fracchia K.M."/>
            <person name="Antoshechkin I."/>
            <person name="Mortazavi A."/>
            <person name="Wong G."/>
            <person name="Sternberg P.W."/>
        </authorList>
    </citation>
    <scope>NUCLEOTIDE SEQUENCE [LARGE SCALE GENOMIC DNA]</scope>
    <source>
        <strain evidence="2">MT8872</strain>
    </source>
</reference>
<reference evidence="3" key="2">
    <citation type="submission" date="2020-10" db="UniProtKB">
        <authorList>
            <consortium name="WormBaseParasite"/>
        </authorList>
    </citation>
    <scope>IDENTIFICATION</scope>
</reference>
<evidence type="ECO:0000256" key="1">
    <source>
        <dbReference type="SAM" id="MobiDB-lite"/>
    </source>
</evidence>
<name>A0A7E4UZN9_PANRE</name>
<sequence>MVVPCGLQVCENDGMEQSMKNRTLMSAQGPSRRPPPSRSCDDGAHACRGSTLQVSPDLRNSNDTNIDDNEHDKLNAWRKQIGIERRIVCLITEKDDSQRRCGDYGACCKEID</sequence>
<dbReference type="Proteomes" id="UP000492821">
    <property type="component" value="Unassembled WGS sequence"/>
</dbReference>
<feature type="compositionally biased region" description="Polar residues" evidence="1">
    <location>
        <begin position="50"/>
        <end position="64"/>
    </location>
</feature>
<organism evidence="2 3">
    <name type="scientific">Panagrellus redivivus</name>
    <name type="common">Microworm</name>
    <dbReference type="NCBI Taxonomy" id="6233"/>
    <lineage>
        <taxon>Eukaryota</taxon>
        <taxon>Metazoa</taxon>
        <taxon>Ecdysozoa</taxon>
        <taxon>Nematoda</taxon>
        <taxon>Chromadorea</taxon>
        <taxon>Rhabditida</taxon>
        <taxon>Tylenchina</taxon>
        <taxon>Panagrolaimomorpha</taxon>
        <taxon>Panagrolaimoidea</taxon>
        <taxon>Panagrolaimidae</taxon>
        <taxon>Panagrellus</taxon>
    </lineage>
</organism>
<dbReference type="WBParaSite" id="Pan_g14522.t1">
    <property type="protein sequence ID" value="Pan_g14522.t1"/>
    <property type="gene ID" value="Pan_g14522"/>
</dbReference>
<feature type="compositionally biased region" description="Polar residues" evidence="1">
    <location>
        <begin position="18"/>
        <end position="29"/>
    </location>
</feature>
<keyword evidence="2" id="KW-1185">Reference proteome</keyword>